<comment type="similarity">
    <text evidence="1">Belongs to the cytidine and deoxycytidylate deaminase family.</text>
</comment>
<dbReference type="GO" id="GO:0008270">
    <property type="term" value="F:zinc ion binding"/>
    <property type="evidence" value="ECO:0007669"/>
    <property type="project" value="InterPro"/>
</dbReference>
<dbReference type="PANTHER" id="PTHR11644">
    <property type="entry name" value="CYTIDINE DEAMINASE"/>
    <property type="match status" value="1"/>
</dbReference>
<evidence type="ECO:0000256" key="2">
    <source>
        <dbReference type="ARBA" id="ARBA00022723"/>
    </source>
</evidence>
<evidence type="ECO:0000256" key="4">
    <source>
        <dbReference type="ARBA" id="ARBA00022833"/>
    </source>
</evidence>
<evidence type="ECO:0000313" key="7">
    <source>
        <dbReference type="Proteomes" id="UP000234333"/>
    </source>
</evidence>
<dbReference type="Gene3D" id="2.30.130.30">
    <property type="entry name" value="Hypothetical protein"/>
    <property type="match status" value="1"/>
</dbReference>
<dbReference type="InterPro" id="IPR016192">
    <property type="entry name" value="APOBEC/CMP_deaminase_Zn-bd"/>
</dbReference>
<dbReference type="InterPro" id="IPR007374">
    <property type="entry name" value="ASCH_domain"/>
</dbReference>
<dbReference type="EMBL" id="FXZC01000001">
    <property type="protein sequence ID" value="SMX63148.1"/>
    <property type="molecule type" value="Genomic_DNA"/>
</dbReference>
<proteinExistence type="inferred from homology"/>
<dbReference type="PROSITE" id="PS51747">
    <property type="entry name" value="CYT_DCMP_DEAMINASES_2"/>
    <property type="match status" value="1"/>
</dbReference>
<evidence type="ECO:0000313" key="6">
    <source>
        <dbReference type="EMBL" id="SMX63148.1"/>
    </source>
</evidence>
<keyword evidence="4" id="KW-0862">Zinc</keyword>
<gene>
    <name evidence="6" type="ORF">BC102111_00098</name>
</gene>
<dbReference type="GO" id="GO:0004126">
    <property type="term" value="F:cytidine deaminase activity"/>
    <property type="evidence" value="ECO:0007669"/>
    <property type="project" value="UniProtKB-EC"/>
</dbReference>
<feature type="domain" description="CMP/dCMP-type deaminase" evidence="5">
    <location>
        <begin position="1"/>
        <end position="128"/>
    </location>
</feature>
<dbReference type="PROSITE" id="PS00903">
    <property type="entry name" value="CYT_DCMP_DEAMINASES_1"/>
    <property type="match status" value="1"/>
</dbReference>
<organism evidence="6 7">
    <name type="scientific">Brevibacterium casei CIP 102111</name>
    <dbReference type="NCBI Taxonomy" id="1255625"/>
    <lineage>
        <taxon>Bacteria</taxon>
        <taxon>Bacillati</taxon>
        <taxon>Actinomycetota</taxon>
        <taxon>Actinomycetes</taxon>
        <taxon>Micrococcales</taxon>
        <taxon>Brevibacteriaceae</taxon>
        <taxon>Brevibacterium</taxon>
    </lineage>
</organism>
<dbReference type="GO" id="GO:0055086">
    <property type="term" value="P:nucleobase-containing small molecule metabolic process"/>
    <property type="evidence" value="ECO:0007669"/>
    <property type="project" value="UniProtKB-ARBA"/>
</dbReference>
<dbReference type="SMART" id="SM01022">
    <property type="entry name" value="ASCH"/>
    <property type="match status" value="1"/>
</dbReference>
<sequence>MEPLTSERRVIAAAESLAATLVGNPNHTVAAAVMDTRGRIFTAVNVFHFTGGPCAELVALGVAAAAHAGPLVAVAAAGDDGRGVIPPCGRCRQVLLDLHPDVTVAVPSEERPTIRAIRELLPDTYRHPDAQAARILRFNARYYDSVVAGTKTTTVRWREWVEEGPAILYFEDDERGPLKGEVLRTSKVALRDLTPEDLGVDDVGVVEEYVAGLRGHYPDMPEDAVVTVVDFALGPDDD</sequence>
<reference evidence="6 7" key="1">
    <citation type="submission" date="2017-03" db="EMBL/GenBank/DDBJ databases">
        <authorList>
            <person name="Afonso C.L."/>
            <person name="Miller P.J."/>
            <person name="Scott M.A."/>
            <person name="Spackman E."/>
            <person name="Goraichik I."/>
            <person name="Dimitrov K.M."/>
            <person name="Suarez D.L."/>
            <person name="Swayne D.E."/>
        </authorList>
    </citation>
    <scope>NUCLEOTIDE SEQUENCE [LARGE SCALE GENOMIC DNA]</scope>
    <source>
        <strain evidence="6 7">CIP 102111</strain>
    </source>
</reference>
<dbReference type="AlphaFoldDB" id="A0A2H1HJP5"/>
<dbReference type="GeneID" id="99774480"/>
<dbReference type="InterPro" id="IPR002125">
    <property type="entry name" value="CMP_dCMP_dom"/>
</dbReference>
<evidence type="ECO:0000256" key="3">
    <source>
        <dbReference type="ARBA" id="ARBA00022801"/>
    </source>
</evidence>
<name>A0A2H1HJP5_9MICO</name>
<dbReference type="SUPFAM" id="SSF53927">
    <property type="entry name" value="Cytidine deaminase-like"/>
    <property type="match status" value="1"/>
</dbReference>
<dbReference type="RefSeq" id="WP_101623351.1">
    <property type="nucleotide sequence ID" value="NZ_FXZC01000001.1"/>
</dbReference>
<dbReference type="SUPFAM" id="SSF88697">
    <property type="entry name" value="PUA domain-like"/>
    <property type="match status" value="1"/>
</dbReference>
<accession>A0A2H1HJP5</accession>
<dbReference type="InterPro" id="IPR050202">
    <property type="entry name" value="Cyt/Deoxycyt_deaminase"/>
</dbReference>
<dbReference type="CDD" id="cd01283">
    <property type="entry name" value="cytidine_deaminase"/>
    <property type="match status" value="1"/>
</dbReference>
<keyword evidence="2" id="KW-0479">Metal-binding</keyword>
<dbReference type="Proteomes" id="UP000234333">
    <property type="component" value="Unassembled WGS sequence"/>
</dbReference>
<dbReference type="GO" id="GO:0005829">
    <property type="term" value="C:cytosol"/>
    <property type="evidence" value="ECO:0007669"/>
    <property type="project" value="TreeGrafter"/>
</dbReference>
<dbReference type="EC" id="3.5.4.5" evidence="6"/>
<dbReference type="GO" id="GO:0072527">
    <property type="term" value="P:pyrimidine-containing compound metabolic process"/>
    <property type="evidence" value="ECO:0007669"/>
    <property type="project" value="UniProtKB-ARBA"/>
</dbReference>
<dbReference type="Gene3D" id="3.40.140.10">
    <property type="entry name" value="Cytidine Deaminase, domain 2"/>
    <property type="match status" value="1"/>
</dbReference>
<evidence type="ECO:0000256" key="1">
    <source>
        <dbReference type="ARBA" id="ARBA00006576"/>
    </source>
</evidence>
<dbReference type="InterPro" id="IPR015947">
    <property type="entry name" value="PUA-like_sf"/>
</dbReference>
<dbReference type="GO" id="GO:0042802">
    <property type="term" value="F:identical protein binding"/>
    <property type="evidence" value="ECO:0007669"/>
    <property type="project" value="UniProtKB-ARBA"/>
</dbReference>
<dbReference type="PANTHER" id="PTHR11644:SF2">
    <property type="entry name" value="CYTIDINE DEAMINASE"/>
    <property type="match status" value="1"/>
</dbReference>
<keyword evidence="3 6" id="KW-0378">Hydrolase</keyword>
<protein>
    <submittedName>
        <fullName evidence="6">Cytidine deaminase</fullName>
        <ecNumber evidence="6">3.5.4.5</ecNumber>
    </submittedName>
</protein>
<dbReference type="InterPro" id="IPR016193">
    <property type="entry name" value="Cytidine_deaminase-like"/>
</dbReference>
<evidence type="ECO:0000259" key="5">
    <source>
        <dbReference type="PROSITE" id="PS51747"/>
    </source>
</evidence>